<organism evidence="11 12">
    <name type="scientific">Candidatus Pullichristensenella stercorigallinarum</name>
    <dbReference type="NCBI Taxonomy" id="2840909"/>
    <lineage>
        <taxon>Bacteria</taxon>
        <taxon>Bacillati</taxon>
        <taxon>Bacillota</taxon>
        <taxon>Clostridia</taxon>
        <taxon>Candidatus Pullichristensenella</taxon>
    </lineage>
</organism>
<evidence type="ECO:0000256" key="6">
    <source>
        <dbReference type="ARBA" id="ARBA00023004"/>
    </source>
</evidence>
<keyword evidence="6 9" id="KW-0408">Iron</keyword>
<evidence type="ECO:0000256" key="4">
    <source>
        <dbReference type="ARBA" id="ARBA00022691"/>
    </source>
</evidence>
<dbReference type="Pfam" id="PF04055">
    <property type="entry name" value="Radical_SAM"/>
    <property type="match status" value="1"/>
</dbReference>
<dbReference type="GO" id="GO:0006779">
    <property type="term" value="P:porphyrin-containing compound biosynthetic process"/>
    <property type="evidence" value="ECO:0007669"/>
    <property type="project" value="InterPro"/>
</dbReference>
<comment type="subcellular location">
    <subcellularLocation>
        <location evidence="9">Cytoplasm</location>
    </subcellularLocation>
</comment>
<evidence type="ECO:0000256" key="7">
    <source>
        <dbReference type="ARBA" id="ARBA00023014"/>
    </source>
</evidence>
<keyword evidence="5 9" id="KW-0479">Metal-binding</keyword>
<dbReference type="Pfam" id="PF06969">
    <property type="entry name" value="HemN_C"/>
    <property type="match status" value="1"/>
</dbReference>
<dbReference type="SFLD" id="SFLDF00288">
    <property type="entry name" value="HemN-like__clustered_with_nucl"/>
    <property type="match status" value="1"/>
</dbReference>
<dbReference type="GO" id="GO:0004109">
    <property type="term" value="F:coproporphyrinogen oxidase activity"/>
    <property type="evidence" value="ECO:0007669"/>
    <property type="project" value="InterPro"/>
</dbReference>
<dbReference type="SUPFAM" id="SSF102114">
    <property type="entry name" value="Radical SAM enzymes"/>
    <property type="match status" value="1"/>
</dbReference>
<evidence type="ECO:0000256" key="2">
    <source>
        <dbReference type="ARBA" id="ARBA00017228"/>
    </source>
</evidence>
<evidence type="ECO:0000256" key="8">
    <source>
        <dbReference type="ARBA" id="ARBA00023186"/>
    </source>
</evidence>
<feature type="domain" description="Radical SAM core" evidence="10">
    <location>
        <begin position="1"/>
        <end position="231"/>
    </location>
</feature>
<dbReference type="Proteomes" id="UP000824260">
    <property type="component" value="Unassembled WGS sequence"/>
</dbReference>
<evidence type="ECO:0000313" key="12">
    <source>
        <dbReference type="Proteomes" id="UP000824260"/>
    </source>
</evidence>
<comment type="function">
    <text evidence="9">Probably acts as a heme chaperone, transferring heme to an unknown acceptor. Binds one molecule of heme per monomer, possibly covalently. Binds 1 [4Fe-4S] cluster. The cluster is coordinated with 3 cysteines and an exchangeable S-adenosyl-L-methionine.</text>
</comment>
<dbReference type="SFLD" id="SFLDG01082">
    <property type="entry name" value="B12-binding_domain_containing"/>
    <property type="match status" value="1"/>
</dbReference>
<keyword evidence="3 9" id="KW-0349">Heme</keyword>
<evidence type="ECO:0000313" key="11">
    <source>
        <dbReference type="EMBL" id="HIQ83667.1"/>
    </source>
</evidence>
<dbReference type="SMART" id="SM00729">
    <property type="entry name" value="Elp3"/>
    <property type="match status" value="1"/>
</dbReference>
<dbReference type="Gene3D" id="3.20.20.70">
    <property type="entry name" value="Aldolase class I"/>
    <property type="match status" value="1"/>
</dbReference>
<name>A0A9D0ZNA1_9FIRM</name>
<accession>A0A9D0ZNA1</accession>
<comment type="similarity">
    <text evidence="1">Belongs to the anaerobic coproporphyrinogen-III oxidase family. HemW subfamily.</text>
</comment>
<dbReference type="PANTHER" id="PTHR13932">
    <property type="entry name" value="COPROPORPHYRINIGEN III OXIDASE"/>
    <property type="match status" value="1"/>
</dbReference>
<sequence length="369" mass="40490">MNVLKPLSVYIHIPFCKSKCAYCDFASWPGREDAWEAYFAALRAEIRAAADGEHRVETVFFGGGTPSLVPEKYIGAALAVVAEAFPLAPGAEISLEANPGTLSMEKLRAYREMGINRLSIGVQSFDERLLREIGRIHTPEAAREAVRMACAAGFTNVSIDLMYGLPGQDMAAWQSTLATALSLPLEHISAYALIVEEGTPMAARASELPGEEEVLGMQRLATRALAATGFARYEISNYAHAGFACRHNIVYWRRGEYRGFGCAAHSFFGGERFANPAALDDYLAGSRGEERERVGGEAAREETLLLSTRMCEGLSLRAWREAFGEDFLSGREARLERLRRAGLIEIVDGFVRLTELGLEVQNAVVLELL</sequence>
<dbReference type="InterPro" id="IPR010723">
    <property type="entry name" value="HemN_C"/>
</dbReference>
<dbReference type="GO" id="GO:0005737">
    <property type="term" value="C:cytoplasm"/>
    <property type="evidence" value="ECO:0007669"/>
    <property type="project" value="UniProtKB-SubCell"/>
</dbReference>
<dbReference type="EMBL" id="DVFZ01000104">
    <property type="protein sequence ID" value="HIQ83667.1"/>
    <property type="molecule type" value="Genomic_DNA"/>
</dbReference>
<keyword evidence="9" id="KW-0963">Cytoplasm</keyword>
<dbReference type="GO" id="GO:0046872">
    <property type="term" value="F:metal ion binding"/>
    <property type="evidence" value="ECO:0007669"/>
    <property type="project" value="UniProtKB-UniRule"/>
</dbReference>
<dbReference type="PANTHER" id="PTHR13932:SF5">
    <property type="entry name" value="RADICAL S-ADENOSYL METHIONINE DOMAIN-CONTAINING PROTEIN 1, MITOCHONDRIAL"/>
    <property type="match status" value="1"/>
</dbReference>
<dbReference type="InterPro" id="IPR004559">
    <property type="entry name" value="HemW-like"/>
</dbReference>
<dbReference type="InterPro" id="IPR007197">
    <property type="entry name" value="rSAM"/>
</dbReference>
<proteinExistence type="inferred from homology"/>
<dbReference type="InterPro" id="IPR006638">
    <property type="entry name" value="Elp3/MiaA/NifB-like_rSAM"/>
</dbReference>
<keyword evidence="9" id="KW-0004">4Fe-4S</keyword>
<dbReference type="SFLD" id="SFLDF00562">
    <property type="entry name" value="HemN-like__clustered_with_heat"/>
    <property type="match status" value="1"/>
</dbReference>
<gene>
    <name evidence="11" type="primary">hemW</name>
    <name evidence="11" type="ORF">IAA52_11265</name>
</gene>
<reference evidence="11" key="2">
    <citation type="journal article" date="2021" name="PeerJ">
        <title>Extensive microbial diversity within the chicken gut microbiome revealed by metagenomics and culture.</title>
        <authorList>
            <person name="Gilroy R."/>
            <person name="Ravi A."/>
            <person name="Getino M."/>
            <person name="Pursley I."/>
            <person name="Horton D.L."/>
            <person name="Alikhan N.F."/>
            <person name="Baker D."/>
            <person name="Gharbi K."/>
            <person name="Hall N."/>
            <person name="Watson M."/>
            <person name="Adriaenssens E.M."/>
            <person name="Foster-Nyarko E."/>
            <person name="Jarju S."/>
            <person name="Secka A."/>
            <person name="Antonio M."/>
            <person name="Oren A."/>
            <person name="Chaudhuri R.R."/>
            <person name="La Ragione R."/>
            <person name="Hildebrand F."/>
            <person name="Pallen M.J."/>
        </authorList>
    </citation>
    <scope>NUCLEOTIDE SEQUENCE</scope>
    <source>
        <strain evidence="11">ChiSjej6B24-2974</strain>
    </source>
</reference>
<protein>
    <recommendedName>
        <fullName evidence="2 9">Heme chaperone HemW</fullName>
    </recommendedName>
</protein>
<dbReference type="InterPro" id="IPR058240">
    <property type="entry name" value="rSAM_sf"/>
</dbReference>
<dbReference type="InterPro" id="IPR013785">
    <property type="entry name" value="Aldolase_TIM"/>
</dbReference>
<dbReference type="AlphaFoldDB" id="A0A9D0ZNA1"/>
<reference evidence="11" key="1">
    <citation type="submission" date="2020-10" db="EMBL/GenBank/DDBJ databases">
        <authorList>
            <person name="Gilroy R."/>
        </authorList>
    </citation>
    <scope>NUCLEOTIDE SEQUENCE</scope>
    <source>
        <strain evidence="11">ChiSjej6B24-2974</strain>
    </source>
</reference>
<keyword evidence="7 9" id="KW-0411">Iron-sulfur</keyword>
<dbReference type="SFLD" id="SFLDS00029">
    <property type="entry name" value="Radical_SAM"/>
    <property type="match status" value="2"/>
</dbReference>
<dbReference type="GO" id="GO:0051539">
    <property type="term" value="F:4 iron, 4 sulfur cluster binding"/>
    <property type="evidence" value="ECO:0007669"/>
    <property type="project" value="UniProtKB-UniRule"/>
</dbReference>
<dbReference type="InterPro" id="IPR034505">
    <property type="entry name" value="Coproporphyrinogen-III_oxidase"/>
</dbReference>
<evidence type="ECO:0000256" key="3">
    <source>
        <dbReference type="ARBA" id="ARBA00022617"/>
    </source>
</evidence>
<keyword evidence="8 9" id="KW-0143">Chaperone</keyword>
<dbReference type="NCBIfam" id="TIGR00539">
    <property type="entry name" value="hemN_rel"/>
    <property type="match status" value="1"/>
</dbReference>
<dbReference type="CDD" id="cd01335">
    <property type="entry name" value="Radical_SAM"/>
    <property type="match status" value="1"/>
</dbReference>
<evidence type="ECO:0000256" key="1">
    <source>
        <dbReference type="ARBA" id="ARBA00006100"/>
    </source>
</evidence>
<dbReference type="SFLD" id="SFLDG01065">
    <property type="entry name" value="anaerobic_coproporphyrinogen-I"/>
    <property type="match status" value="2"/>
</dbReference>
<evidence type="ECO:0000256" key="9">
    <source>
        <dbReference type="RuleBase" id="RU364116"/>
    </source>
</evidence>
<evidence type="ECO:0000256" key="5">
    <source>
        <dbReference type="ARBA" id="ARBA00022723"/>
    </source>
</evidence>
<dbReference type="PROSITE" id="PS51918">
    <property type="entry name" value="RADICAL_SAM"/>
    <property type="match status" value="1"/>
</dbReference>
<evidence type="ECO:0000259" key="10">
    <source>
        <dbReference type="PROSITE" id="PS51918"/>
    </source>
</evidence>
<comment type="caution">
    <text evidence="11">The sequence shown here is derived from an EMBL/GenBank/DDBJ whole genome shotgun (WGS) entry which is preliminary data.</text>
</comment>
<keyword evidence="4 9" id="KW-0949">S-adenosyl-L-methionine</keyword>